<keyword evidence="3" id="KW-1185">Reference proteome</keyword>
<dbReference type="PANTHER" id="PTHR15657">
    <property type="entry name" value="THYROID TRANSCRIPTION FACTOR 1-ASSOCIATED PROTEIN 26"/>
    <property type="match status" value="1"/>
</dbReference>
<dbReference type="Pfam" id="PF08524">
    <property type="entry name" value="rRNA_processing"/>
    <property type="match status" value="1"/>
</dbReference>
<evidence type="ECO:0000256" key="1">
    <source>
        <dbReference type="SAM" id="MobiDB-lite"/>
    </source>
</evidence>
<dbReference type="AlphaFoldDB" id="A0A8J4PZN7"/>
<dbReference type="OrthoDB" id="21300at2759"/>
<sequence length="233" mass="28004">MSNREKKKLFNARGKISKTRDNKETLSLERFVKSKNSVYIPQKKIELQQKENAIKSKYNKYRENKVTSQPNDFYDKYMSADNDPMARFAIGDDSKYNKLDTRKKNNKKNDKKQETEAEQQEEQQEEKEETQENFVDKKDNNKNNEKEKKEKKEKETKQQSVEQQFKLAKQQYLQEKKEKQELFKQIAEKKEATKLKLQEKRADSMKYLKKTKRGQPIMLDKINRLLSKIEESK</sequence>
<evidence type="ECO:0000313" key="2">
    <source>
        <dbReference type="EMBL" id="KAF2076555.1"/>
    </source>
</evidence>
<proteinExistence type="predicted"/>
<feature type="compositionally biased region" description="Basic and acidic residues" evidence="1">
    <location>
        <begin position="134"/>
        <end position="157"/>
    </location>
</feature>
<dbReference type="Proteomes" id="UP000695562">
    <property type="component" value="Unassembled WGS sequence"/>
</dbReference>
<gene>
    <name evidence="2" type="ORF">CYY_002169</name>
</gene>
<protein>
    <recommendedName>
        <fullName evidence="4">rRNA-processing protein FYV7</fullName>
    </recommendedName>
</protein>
<accession>A0A8J4PZN7</accession>
<organism evidence="2 3">
    <name type="scientific">Polysphondylium violaceum</name>
    <dbReference type="NCBI Taxonomy" id="133409"/>
    <lineage>
        <taxon>Eukaryota</taxon>
        <taxon>Amoebozoa</taxon>
        <taxon>Evosea</taxon>
        <taxon>Eumycetozoa</taxon>
        <taxon>Dictyostelia</taxon>
        <taxon>Dictyosteliales</taxon>
        <taxon>Dictyosteliaceae</taxon>
        <taxon>Polysphondylium</taxon>
    </lineage>
</organism>
<name>A0A8J4PZN7_9MYCE</name>
<feature type="compositionally biased region" description="Basic and acidic residues" evidence="1">
    <location>
        <begin position="90"/>
        <end position="115"/>
    </location>
</feature>
<evidence type="ECO:0000313" key="3">
    <source>
        <dbReference type="Proteomes" id="UP000695562"/>
    </source>
</evidence>
<evidence type="ECO:0008006" key="4">
    <source>
        <dbReference type="Google" id="ProtNLM"/>
    </source>
</evidence>
<dbReference type="EMBL" id="AJWJ01000057">
    <property type="protein sequence ID" value="KAF2076555.1"/>
    <property type="molecule type" value="Genomic_DNA"/>
</dbReference>
<dbReference type="GO" id="GO:0005634">
    <property type="term" value="C:nucleus"/>
    <property type="evidence" value="ECO:0007669"/>
    <property type="project" value="TreeGrafter"/>
</dbReference>
<dbReference type="PANTHER" id="PTHR15657:SF1">
    <property type="entry name" value="THYROID TRANSCRIPTION FACTOR 1-ASSOCIATED PROTEIN 26"/>
    <property type="match status" value="1"/>
</dbReference>
<dbReference type="InterPro" id="IPR013730">
    <property type="entry name" value="Fyv7/TAP26"/>
</dbReference>
<reference evidence="2" key="1">
    <citation type="submission" date="2020-01" db="EMBL/GenBank/DDBJ databases">
        <title>Development of genomics and gene disruption for Polysphondylium violaceum indicates a role for the polyketide synthase stlB in stalk morphogenesis.</title>
        <authorList>
            <person name="Narita B."/>
            <person name="Kawabe Y."/>
            <person name="Kin K."/>
            <person name="Saito T."/>
            <person name="Gibbs R."/>
            <person name="Kuspa A."/>
            <person name="Muzny D."/>
            <person name="Queller D."/>
            <person name="Richards S."/>
            <person name="Strassman J."/>
            <person name="Sucgang R."/>
            <person name="Worley K."/>
            <person name="Schaap P."/>
        </authorList>
    </citation>
    <scope>NUCLEOTIDE SEQUENCE</scope>
    <source>
        <strain evidence="2">QSvi11</strain>
    </source>
</reference>
<comment type="caution">
    <text evidence="2">The sequence shown here is derived from an EMBL/GenBank/DDBJ whole genome shotgun (WGS) entry which is preliminary data.</text>
</comment>
<feature type="region of interest" description="Disordered" evidence="1">
    <location>
        <begin position="86"/>
        <end position="162"/>
    </location>
</feature>
<feature type="compositionally biased region" description="Acidic residues" evidence="1">
    <location>
        <begin position="116"/>
        <end position="131"/>
    </location>
</feature>